<dbReference type="Pfam" id="PF00813">
    <property type="entry name" value="FliP"/>
    <property type="match status" value="1"/>
</dbReference>
<dbReference type="AlphaFoldDB" id="A0A1I5J126"/>
<keyword evidence="15" id="KW-1185">Reference proteome</keyword>
<gene>
    <name evidence="12" type="primary">fliP</name>
    <name evidence="14" type="ORF">SAMN04488056_110136</name>
</gene>
<organism evidence="14 15">
    <name type="scientific">Cohaesibacter marisflavi</name>
    <dbReference type="NCBI Taxonomy" id="655353"/>
    <lineage>
        <taxon>Bacteria</taxon>
        <taxon>Pseudomonadati</taxon>
        <taxon>Pseudomonadota</taxon>
        <taxon>Alphaproteobacteria</taxon>
        <taxon>Hyphomicrobiales</taxon>
        <taxon>Cohaesibacteraceae</taxon>
    </lineage>
</organism>
<evidence type="ECO:0000256" key="1">
    <source>
        <dbReference type="ARBA" id="ARBA00006257"/>
    </source>
</evidence>
<evidence type="ECO:0000313" key="14">
    <source>
        <dbReference type="EMBL" id="SFO66525.1"/>
    </source>
</evidence>
<dbReference type="InterPro" id="IPR005837">
    <property type="entry name" value="FliP"/>
</dbReference>
<comment type="function">
    <text evidence="12">Plays a role in the flagellum-specific transport system.</text>
</comment>
<keyword evidence="8 12" id="KW-1133">Transmembrane helix</keyword>
<reference evidence="14 15" key="1">
    <citation type="submission" date="2016-10" db="EMBL/GenBank/DDBJ databases">
        <authorList>
            <person name="de Groot N.N."/>
        </authorList>
    </citation>
    <scope>NUCLEOTIDE SEQUENCE [LARGE SCALE GENOMIC DNA]</scope>
    <source>
        <strain evidence="14 15">CGMCC 1.9157</strain>
    </source>
</reference>
<keyword evidence="10" id="KW-0975">Bacterial flagellum</keyword>
<dbReference type="PROSITE" id="PS01060">
    <property type="entry name" value="FLIP_1"/>
    <property type="match status" value="1"/>
</dbReference>
<evidence type="ECO:0000256" key="8">
    <source>
        <dbReference type="ARBA" id="ARBA00022989"/>
    </source>
</evidence>
<sequence length="275" mass="30388">MNLFSSKETSAARDQKHKGTRPRSWGRFLLLGVMSCIAVAAFCLVIYPNPAFAQQLSIGFGDDLTLTERAVQLVALITVLSLAPSILIMVTSFTRIVVVLSLLRSALGLQTSPPNTVMVSLALFLTAFIMAPTFEEAYNTGIEPLVQGTIEPAEAFDLTSRPFHLFMRQHVRENDLALFLDMANQEAPETPEDLSLRVLVPAFMISELRRGFEIGFLIYLPFIIIDLVVASILMSMGMMMLPPVVISLPFKLIFFVLIDGWNLITGSLVRSFLGS</sequence>
<evidence type="ECO:0000256" key="3">
    <source>
        <dbReference type="ARBA" id="ARBA00022448"/>
    </source>
</evidence>
<comment type="subcellular location">
    <subcellularLocation>
        <location evidence="12">Cell membrane</location>
        <topology evidence="12">Multi-pass membrane protein</topology>
    </subcellularLocation>
    <subcellularLocation>
        <location evidence="12">Bacterial flagellum basal body</location>
    </subcellularLocation>
</comment>
<dbReference type="PRINTS" id="PR01302">
    <property type="entry name" value="TYPE3IMPPROT"/>
</dbReference>
<feature type="region of interest" description="Disordered" evidence="13">
    <location>
        <begin position="1"/>
        <end position="21"/>
    </location>
</feature>
<dbReference type="PRINTS" id="PR00951">
    <property type="entry name" value="FLGBIOSNFLIP"/>
</dbReference>
<dbReference type="EMBL" id="FOVR01000010">
    <property type="protein sequence ID" value="SFO66525.1"/>
    <property type="molecule type" value="Genomic_DNA"/>
</dbReference>
<comment type="similarity">
    <text evidence="1 12">Belongs to the FliP/MopC/SpaP family.</text>
</comment>
<proteinExistence type="inferred from homology"/>
<keyword evidence="7 12" id="KW-0653">Protein transport</keyword>
<evidence type="ECO:0000256" key="12">
    <source>
        <dbReference type="RuleBase" id="RU362069"/>
    </source>
</evidence>
<evidence type="ECO:0000256" key="2">
    <source>
        <dbReference type="ARBA" id="ARBA00021714"/>
    </source>
</evidence>
<evidence type="ECO:0000256" key="9">
    <source>
        <dbReference type="ARBA" id="ARBA00023136"/>
    </source>
</evidence>
<keyword evidence="9 12" id="KW-0472">Membrane</keyword>
<keyword evidence="14" id="KW-0969">Cilium</keyword>
<keyword evidence="6 12" id="KW-1005">Bacterial flagellum biogenesis</keyword>
<name>A0A1I5J126_9HYPH</name>
<feature type="transmembrane region" description="Helical" evidence="12">
    <location>
        <begin position="73"/>
        <end position="103"/>
    </location>
</feature>
<keyword evidence="11 12" id="KW-1006">Bacterial flagellum protein export</keyword>
<evidence type="ECO:0000313" key="15">
    <source>
        <dbReference type="Proteomes" id="UP000199236"/>
    </source>
</evidence>
<keyword evidence="14" id="KW-0966">Cell projection</keyword>
<protein>
    <recommendedName>
        <fullName evidence="2 12">Flagellar biosynthetic protein FliP</fullName>
    </recommendedName>
</protein>
<evidence type="ECO:0000256" key="13">
    <source>
        <dbReference type="SAM" id="MobiDB-lite"/>
    </source>
</evidence>
<evidence type="ECO:0000256" key="4">
    <source>
        <dbReference type="ARBA" id="ARBA00022475"/>
    </source>
</evidence>
<keyword evidence="14" id="KW-0282">Flagellum</keyword>
<accession>A0A1I5J126</accession>
<keyword evidence="5 12" id="KW-0812">Transmembrane</keyword>
<evidence type="ECO:0000256" key="6">
    <source>
        <dbReference type="ARBA" id="ARBA00022795"/>
    </source>
</evidence>
<dbReference type="PANTHER" id="PTHR30587:SF0">
    <property type="entry name" value="FLAGELLAR BIOSYNTHETIC PROTEIN FLIP"/>
    <property type="match status" value="1"/>
</dbReference>
<evidence type="ECO:0000256" key="10">
    <source>
        <dbReference type="ARBA" id="ARBA00023143"/>
    </source>
</evidence>
<dbReference type="NCBIfam" id="NF009438">
    <property type="entry name" value="PRK12797.1"/>
    <property type="match status" value="1"/>
</dbReference>
<feature type="transmembrane region" description="Helical" evidence="12">
    <location>
        <begin position="28"/>
        <end position="47"/>
    </location>
</feature>
<dbReference type="GO" id="GO:0044781">
    <property type="term" value="P:bacterial-type flagellum organization"/>
    <property type="evidence" value="ECO:0007669"/>
    <property type="project" value="UniProtKB-UniRule"/>
</dbReference>
<feature type="transmembrane region" description="Helical" evidence="12">
    <location>
        <begin position="252"/>
        <end position="273"/>
    </location>
</feature>
<dbReference type="InterPro" id="IPR005838">
    <property type="entry name" value="T3SS_IM_P"/>
</dbReference>
<evidence type="ECO:0000256" key="7">
    <source>
        <dbReference type="ARBA" id="ARBA00022927"/>
    </source>
</evidence>
<dbReference type="PANTHER" id="PTHR30587">
    <property type="entry name" value="FLAGELLAR BIOSYNTHETIC PROTEIN FLIP"/>
    <property type="match status" value="1"/>
</dbReference>
<dbReference type="NCBIfam" id="TIGR01103">
    <property type="entry name" value="fliP"/>
    <property type="match status" value="1"/>
</dbReference>
<dbReference type="PROSITE" id="PS01061">
    <property type="entry name" value="FLIP_2"/>
    <property type="match status" value="1"/>
</dbReference>
<dbReference type="STRING" id="655353.SAMN04488056_110136"/>
<dbReference type="GO" id="GO:0009425">
    <property type="term" value="C:bacterial-type flagellum basal body"/>
    <property type="evidence" value="ECO:0007669"/>
    <property type="project" value="UniProtKB-SubCell"/>
</dbReference>
<dbReference type="GO" id="GO:0005886">
    <property type="term" value="C:plasma membrane"/>
    <property type="evidence" value="ECO:0007669"/>
    <property type="project" value="UniProtKB-SubCell"/>
</dbReference>
<keyword evidence="3 12" id="KW-0813">Transport</keyword>
<dbReference type="Proteomes" id="UP000199236">
    <property type="component" value="Unassembled WGS sequence"/>
</dbReference>
<evidence type="ECO:0000256" key="11">
    <source>
        <dbReference type="ARBA" id="ARBA00023225"/>
    </source>
</evidence>
<evidence type="ECO:0000256" key="5">
    <source>
        <dbReference type="ARBA" id="ARBA00022692"/>
    </source>
</evidence>
<feature type="transmembrane region" description="Helical" evidence="12">
    <location>
        <begin position="216"/>
        <end position="240"/>
    </location>
</feature>
<keyword evidence="4 12" id="KW-1003">Cell membrane</keyword>
<dbReference type="GO" id="GO:0009306">
    <property type="term" value="P:protein secretion"/>
    <property type="evidence" value="ECO:0007669"/>
    <property type="project" value="UniProtKB-UniRule"/>
</dbReference>